<name>A0A2I7K672_9RHOB</name>
<evidence type="ECO:0000313" key="1">
    <source>
        <dbReference type="EMBL" id="AUQ98082.1"/>
    </source>
</evidence>
<dbReference type="EMBL" id="CP010725">
    <property type="protein sequence ID" value="AUQ98082.1"/>
    <property type="molecule type" value="Genomic_DNA"/>
</dbReference>
<evidence type="ECO:0000313" key="2">
    <source>
        <dbReference type="Proteomes" id="UP000236447"/>
    </source>
</evidence>
<dbReference type="RefSeq" id="WP_123618971.1">
    <property type="nucleotide sequence ID" value="NZ_CP010725.1"/>
</dbReference>
<reference evidence="1 2" key="2">
    <citation type="journal article" date="2017" name="Genome Biol. Evol.">
        <title>Trajectories and Drivers of Genome Evolution in Surface-Associated Marine Phaeobacter.</title>
        <authorList>
            <person name="Freese H.M."/>
            <person name="Sikorski J."/>
            <person name="Bunk B."/>
            <person name="Scheuner C."/>
            <person name="Meier-Kolthoff J.P."/>
            <person name="Sproer C."/>
            <person name="Gram L."/>
            <person name="Overmann J."/>
        </authorList>
    </citation>
    <scope>NUCLEOTIDE SEQUENCE [LARGE SCALE GENOMIC DNA]</scope>
    <source>
        <strain evidence="1 2">P88</strain>
    </source>
</reference>
<gene>
    <name evidence="1" type="ORF">PhaeoP88_00686</name>
</gene>
<sequence length="103" mass="11308">MDDVFETNPAPANATCDIEQDLLTDALDTAGNPIAHCNNPNKFIWSWSVLKSARGQRVNFDKLDEPTHRIEPPSRITNRIRRHIAATGLPARPPALIAQGAIA</sequence>
<dbReference type="Proteomes" id="UP000236447">
    <property type="component" value="Chromosome"/>
</dbReference>
<proteinExistence type="predicted"/>
<dbReference type="AlphaFoldDB" id="A0A2I7K672"/>
<organism evidence="1 2">
    <name type="scientific">Phaeobacter inhibens</name>
    <dbReference type="NCBI Taxonomy" id="221822"/>
    <lineage>
        <taxon>Bacteria</taxon>
        <taxon>Pseudomonadati</taxon>
        <taxon>Pseudomonadota</taxon>
        <taxon>Alphaproteobacteria</taxon>
        <taxon>Rhodobacterales</taxon>
        <taxon>Roseobacteraceae</taxon>
        <taxon>Phaeobacter</taxon>
    </lineage>
</organism>
<accession>A0A2I7K672</accession>
<protein>
    <submittedName>
        <fullName evidence="1">Uncharacterized protein</fullName>
    </submittedName>
</protein>
<reference evidence="1 2" key="1">
    <citation type="journal article" date="2017" name="Front. Microbiol.">
        <title>Phaeobacter piscinae sp. nov., a species of the Roseobacter group and potential aquaculture probiont.</title>
        <authorList>
            <person name="Sonnenschein E.C."/>
            <person name="Phippen C.B.W."/>
            <person name="Nielsen K.F."/>
            <person name="Mateiu R.V."/>
            <person name="Melchiorsen J."/>
            <person name="Gram L."/>
            <person name="Overmann J."/>
            <person name="Freese H.M."/>
        </authorList>
    </citation>
    <scope>NUCLEOTIDE SEQUENCE [LARGE SCALE GENOMIC DNA]</scope>
    <source>
        <strain evidence="1 2">P88</strain>
    </source>
</reference>